<feature type="non-terminal residue" evidence="1">
    <location>
        <position position="1"/>
    </location>
</feature>
<name>A0A371F554_MUCPR</name>
<keyword evidence="2" id="KW-1185">Reference proteome</keyword>
<dbReference type="Proteomes" id="UP000257109">
    <property type="component" value="Unassembled WGS sequence"/>
</dbReference>
<dbReference type="EMBL" id="QJKJ01010540">
    <property type="protein sequence ID" value="RDX73409.1"/>
    <property type="molecule type" value="Genomic_DNA"/>
</dbReference>
<evidence type="ECO:0000313" key="2">
    <source>
        <dbReference type="Proteomes" id="UP000257109"/>
    </source>
</evidence>
<gene>
    <name evidence="1" type="ORF">CR513_46994</name>
</gene>
<protein>
    <submittedName>
        <fullName evidence="1">Uncharacterized protein</fullName>
    </submittedName>
</protein>
<proteinExistence type="predicted"/>
<sequence length="104" mass="12255">MEIARHMLHQKELPKKSFKHDCFHTKQTSYTSFAKSNFFRTLGKGLRLTNFIFLRTKTEQKILELQNTYSTFLEIFGCLCYSHVLQVKCDKLDKKVELGVFVTT</sequence>
<comment type="caution">
    <text evidence="1">The sequence shown here is derived from an EMBL/GenBank/DDBJ whole genome shotgun (WGS) entry which is preliminary data.</text>
</comment>
<dbReference type="AlphaFoldDB" id="A0A371F554"/>
<organism evidence="1 2">
    <name type="scientific">Mucuna pruriens</name>
    <name type="common">Velvet bean</name>
    <name type="synonym">Dolichos pruriens</name>
    <dbReference type="NCBI Taxonomy" id="157652"/>
    <lineage>
        <taxon>Eukaryota</taxon>
        <taxon>Viridiplantae</taxon>
        <taxon>Streptophyta</taxon>
        <taxon>Embryophyta</taxon>
        <taxon>Tracheophyta</taxon>
        <taxon>Spermatophyta</taxon>
        <taxon>Magnoliopsida</taxon>
        <taxon>eudicotyledons</taxon>
        <taxon>Gunneridae</taxon>
        <taxon>Pentapetalae</taxon>
        <taxon>rosids</taxon>
        <taxon>fabids</taxon>
        <taxon>Fabales</taxon>
        <taxon>Fabaceae</taxon>
        <taxon>Papilionoideae</taxon>
        <taxon>50 kb inversion clade</taxon>
        <taxon>NPAAA clade</taxon>
        <taxon>indigoferoid/millettioid clade</taxon>
        <taxon>Phaseoleae</taxon>
        <taxon>Mucuna</taxon>
    </lineage>
</organism>
<reference evidence="1" key="1">
    <citation type="submission" date="2018-05" db="EMBL/GenBank/DDBJ databases">
        <title>Draft genome of Mucuna pruriens seed.</title>
        <authorList>
            <person name="Nnadi N.E."/>
            <person name="Vos R."/>
            <person name="Hasami M.H."/>
            <person name="Devisetty U.K."/>
            <person name="Aguiy J.C."/>
        </authorList>
    </citation>
    <scope>NUCLEOTIDE SEQUENCE [LARGE SCALE GENOMIC DNA]</scope>
    <source>
        <strain evidence="1">JCA_2017</strain>
    </source>
</reference>
<accession>A0A371F554</accession>
<evidence type="ECO:0000313" key="1">
    <source>
        <dbReference type="EMBL" id="RDX73409.1"/>
    </source>
</evidence>